<dbReference type="Proteomes" id="UP001054945">
    <property type="component" value="Unassembled WGS sequence"/>
</dbReference>
<reference evidence="1 2" key="1">
    <citation type="submission" date="2021-06" db="EMBL/GenBank/DDBJ databases">
        <title>Caerostris extrusa draft genome.</title>
        <authorList>
            <person name="Kono N."/>
            <person name="Arakawa K."/>
        </authorList>
    </citation>
    <scope>NUCLEOTIDE SEQUENCE [LARGE SCALE GENOMIC DNA]</scope>
</reference>
<evidence type="ECO:0008006" key="3">
    <source>
        <dbReference type="Google" id="ProtNLM"/>
    </source>
</evidence>
<name>A0AAV4VZH5_CAEEX</name>
<accession>A0AAV4VZH5</accession>
<organism evidence="1 2">
    <name type="scientific">Caerostris extrusa</name>
    <name type="common">Bark spider</name>
    <name type="synonym">Caerostris bankana</name>
    <dbReference type="NCBI Taxonomy" id="172846"/>
    <lineage>
        <taxon>Eukaryota</taxon>
        <taxon>Metazoa</taxon>
        <taxon>Ecdysozoa</taxon>
        <taxon>Arthropoda</taxon>
        <taxon>Chelicerata</taxon>
        <taxon>Arachnida</taxon>
        <taxon>Araneae</taxon>
        <taxon>Araneomorphae</taxon>
        <taxon>Entelegynae</taxon>
        <taxon>Araneoidea</taxon>
        <taxon>Araneidae</taxon>
        <taxon>Caerostris</taxon>
    </lineage>
</organism>
<protein>
    <recommendedName>
        <fullName evidence="3">Ycf15</fullName>
    </recommendedName>
</protein>
<evidence type="ECO:0000313" key="1">
    <source>
        <dbReference type="EMBL" id="GIY75403.1"/>
    </source>
</evidence>
<keyword evidence="2" id="KW-1185">Reference proteome</keyword>
<proteinExistence type="predicted"/>
<comment type="caution">
    <text evidence="1">The sequence shown here is derived from an EMBL/GenBank/DDBJ whole genome shotgun (WGS) entry which is preliminary data.</text>
</comment>
<gene>
    <name evidence="1" type="ORF">CEXT_466801</name>
</gene>
<sequence>MFGSIKIVYLTLTWTRKENLIYALVSISLQRKSLDFAKQDKEILRFKRFLLSSSIQMQPPKGEHGQDSNNGRLSWVLHSCINKDSCIH</sequence>
<dbReference type="AlphaFoldDB" id="A0AAV4VZH5"/>
<dbReference type="EMBL" id="BPLR01015335">
    <property type="protein sequence ID" value="GIY75403.1"/>
    <property type="molecule type" value="Genomic_DNA"/>
</dbReference>
<evidence type="ECO:0000313" key="2">
    <source>
        <dbReference type="Proteomes" id="UP001054945"/>
    </source>
</evidence>